<dbReference type="OrthoDB" id="1908104at2759"/>
<name>A0A9E7GBK0_9LILI</name>
<evidence type="ECO:0000256" key="4">
    <source>
        <dbReference type="RuleBase" id="RU362130"/>
    </source>
</evidence>
<evidence type="ECO:0000256" key="2">
    <source>
        <dbReference type="ARBA" id="ARBA00022690"/>
    </source>
</evidence>
<keyword evidence="2 4" id="KW-0646">Protease inhibitor</keyword>
<dbReference type="EMBL" id="CP097508">
    <property type="protein sequence ID" value="URE11665.1"/>
    <property type="molecule type" value="Genomic_DNA"/>
</dbReference>
<dbReference type="CDD" id="cd00042">
    <property type="entry name" value="CY"/>
    <property type="match status" value="1"/>
</dbReference>
<dbReference type="PANTHER" id="PTHR11413:SF103">
    <property type="entry name" value="CYSTEINE PROTEINASE INHIBITOR 12"/>
    <property type="match status" value="1"/>
</dbReference>
<comment type="similarity">
    <text evidence="1 4">Belongs to the cystatin family. Phytocystatin subfamily.</text>
</comment>
<reference evidence="5" key="1">
    <citation type="submission" date="2022-05" db="EMBL/GenBank/DDBJ databases">
        <title>The Musa troglodytarum L. genome provides insights into the mechanism of non-climacteric behaviour and enrichment of carotenoids.</title>
        <authorList>
            <person name="Wang J."/>
        </authorList>
    </citation>
    <scope>NUCLEOTIDE SEQUENCE</scope>
    <source>
        <tissue evidence="5">Leaf</tissue>
    </source>
</reference>
<sequence>MLCFSLSLARFAIDEHNKKEWEFSLFVAQSDIFRSLWTSSVVVRSCTSPNALLEFSRAVEMKDELADGVLRHLMVEVIDAGNEKSYEAKVWRKPWMGISELQEFKHVDNSASITAGDECGDQISCK</sequence>
<dbReference type="PANTHER" id="PTHR11413">
    <property type="entry name" value="CYSTATIN FAMILY MEMBER"/>
    <property type="match status" value="1"/>
</dbReference>
<dbReference type="Gene3D" id="3.10.450.10">
    <property type="match status" value="1"/>
</dbReference>
<keyword evidence="3 4" id="KW-0789">Thiol protease inhibitor</keyword>
<dbReference type="SUPFAM" id="SSF54403">
    <property type="entry name" value="Cystatin/monellin"/>
    <property type="match status" value="1"/>
</dbReference>
<keyword evidence="6" id="KW-1185">Reference proteome</keyword>
<dbReference type="InterPro" id="IPR000010">
    <property type="entry name" value="Cystatin_dom"/>
</dbReference>
<organism evidence="5 6">
    <name type="scientific">Musa troglodytarum</name>
    <name type="common">fe'i banana</name>
    <dbReference type="NCBI Taxonomy" id="320322"/>
    <lineage>
        <taxon>Eukaryota</taxon>
        <taxon>Viridiplantae</taxon>
        <taxon>Streptophyta</taxon>
        <taxon>Embryophyta</taxon>
        <taxon>Tracheophyta</taxon>
        <taxon>Spermatophyta</taxon>
        <taxon>Magnoliopsida</taxon>
        <taxon>Liliopsida</taxon>
        <taxon>Zingiberales</taxon>
        <taxon>Musaceae</taxon>
        <taxon>Musa</taxon>
    </lineage>
</organism>
<dbReference type="GO" id="GO:0004869">
    <property type="term" value="F:cysteine-type endopeptidase inhibitor activity"/>
    <property type="evidence" value="ECO:0007669"/>
    <property type="project" value="UniProtKB-KW"/>
</dbReference>
<dbReference type="Proteomes" id="UP001055439">
    <property type="component" value="Chromosome 6"/>
</dbReference>
<protein>
    <recommendedName>
        <fullName evidence="4">Cysteine proteinase inhibitor</fullName>
    </recommendedName>
</protein>
<dbReference type="InterPro" id="IPR027214">
    <property type="entry name" value="Cystatin"/>
</dbReference>
<gene>
    <name evidence="5" type="ORF">MUK42_23243</name>
</gene>
<dbReference type="AlphaFoldDB" id="A0A9E7GBK0"/>
<evidence type="ECO:0000256" key="3">
    <source>
        <dbReference type="ARBA" id="ARBA00022704"/>
    </source>
</evidence>
<dbReference type="InterPro" id="IPR046350">
    <property type="entry name" value="Cystatin_sf"/>
</dbReference>
<accession>A0A9E7GBK0</accession>
<evidence type="ECO:0000313" key="5">
    <source>
        <dbReference type="EMBL" id="URE11665.1"/>
    </source>
</evidence>
<proteinExistence type="inferred from homology"/>
<evidence type="ECO:0000313" key="6">
    <source>
        <dbReference type="Proteomes" id="UP001055439"/>
    </source>
</evidence>
<evidence type="ECO:0000256" key="1">
    <source>
        <dbReference type="ARBA" id="ARBA00007233"/>
    </source>
</evidence>